<dbReference type="SUPFAM" id="SSF53335">
    <property type="entry name" value="S-adenosyl-L-methionine-dependent methyltransferases"/>
    <property type="match status" value="1"/>
</dbReference>
<gene>
    <name evidence="2" type="ORF">KJB30_15685</name>
</gene>
<dbReference type="Gene3D" id="3.40.50.150">
    <property type="entry name" value="Vaccinia Virus protein VP39"/>
    <property type="match status" value="1"/>
</dbReference>
<keyword evidence="2" id="KW-0808">Transferase</keyword>
<dbReference type="Proteomes" id="UP000784128">
    <property type="component" value="Unassembled WGS sequence"/>
</dbReference>
<dbReference type="RefSeq" id="WP_214301073.1">
    <property type="nucleotide sequence ID" value="NZ_JAHDYS010000018.1"/>
</dbReference>
<keyword evidence="3" id="KW-1185">Reference proteome</keyword>
<feature type="domain" description="MCP methyltransferase CheR-type SAM-binding" evidence="1">
    <location>
        <begin position="169"/>
        <end position="307"/>
    </location>
</feature>
<accession>A0ABS5UC60</accession>
<dbReference type="CDD" id="cd02440">
    <property type="entry name" value="AdoMet_MTases"/>
    <property type="match status" value="1"/>
</dbReference>
<name>A0ABS5UC60_9BACT</name>
<dbReference type="GO" id="GO:0032259">
    <property type="term" value="P:methylation"/>
    <property type="evidence" value="ECO:0007669"/>
    <property type="project" value="UniProtKB-KW"/>
</dbReference>
<dbReference type="Pfam" id="PF01739">
    <property type="entry name" value="CheR"/>
    <property type="match status" value="1"/>
</dbReference>
<reference evidence="2 3" key="1">
    <citation type="submission" date="2021-05" db="EMBL/GenBank/DDBJ databases">
        <title>The draft genome of Geobacter chapellei DSM 13688.</title>
        <authorList>
            <person name="Xu Z."/>
            <person name="Masuda Y."/>
            <person name="Itoh H."/>
            <person name="Senoo K."/>
        </authorList>
    </citation>
    <scope>NUCLEOTIDE SEQUENCE [LARGE SCALE GENOMIC DNA]</scope>
    <source>
        <strain evidence="2 3">DSM 13688</strain>
    </source>
</reference>
<proteinExistence type="predicted"/>
<evidence type="ECO:0000259" key="1">
    <source>
        <dbReference type="Pfam" id="PF01739"/>
    </source>
</evidence>
<organism evidence="2 3">
    <name type="scientific">Pelotalea chapellei</name>
    <dbReference type="NCBI Taxonomy" id="44671"/>
    <lineage>
        <taxon>Bacteria</taxon>
        <taxon>Pseudomonadati</taxon>
        <taxon>Thermodesulfobacteriota</taxon>
        <taxon>Desulfuromonadia</taxon>
        <taxon>Geobacterales</taxon>
        <taxon>Geobacteraceae</taxon>
        <taxon>Pelotalea</taxon>
    </lineage>
</organism>
<sequence length="346" mass="37711">MFVFTASPLPGDAAANLHKIFSPTIDQASFQPDLQRLKSLTAGYVAFCPSPWPAPGLVVTSEISGQSEVWLPLDMIRPVFERLYRKVLRYPPILSSTPFSGASSWASIVAAFPEFIKHCCTPASLLDALLTDDELREKFIFWSFMPRRFYGAGSNRYPGQTVFVREWLQGRTLKTVRCLDAACGDGESSYALASLVLESGVRVDKCSVEGWTMDPLEVWCAAHSCFPHDARRQAGFRAATGQLFSGGGHKCLTFLQADLLNAPVTERFDLIVCNGLLGGPIISDVSQVEMIAQNLTALLQPGGLLLVADHFHAGWKKRLPTAVIAGRFAECGLRVREAGEGLAAEG</sequence>
<keyword evidence="2" id="KW-0489">Methyltransferase</keyword>
<evidence type="ECO:0000313" key="2">
    <source>
        <dbReference type="EMBL" id="MBT1073236.1"/>
    </source>
</evidence>
<dbReference type="InterPro" id="IPR022642">
    <property type="entry name" value="CheR_C"/>
</dbReference>
<comment type="caution">
    <text evidence="2">The sequence shown here is derived from an EMBL/GenBank/DDBJ whole genome shotgun (WGS) entry which is preliminary data.</text>
</comment>
<evidence type="ECO:0000313" key="3">
    <source>
        <dbReference type="Proteomes" id="UP000784128"/>
    </source>
</evidence>
<dbReference type="EMBL" id="JAHDYS010000018">
    <property type="protein sequence ID" value="MBT1073236.1"/>
    <property type="molecule type" value="Genomic_DNA"/>
</dbReference>
<dbReference type="InterPro" id="IPR029063">
    <property type="entry name" value="SAM-dependent_MTases_sf"/>
</dbReference>
<protein>
    <submittedName>
        <fullName evidence="2">Class I SAM-dependent methyltransferase</fullName>
    </submittedName>
</protein>
<dbReference type="GO" id="GO:0008168">
    <property type="term" value="F:methyltransferase activity"/>
    <property type="evidence" value="ECO:0007669"/>
    <property type="project" value="UniProtKB-KW"/>
</dbReference>